<name>A0A2N5P9D0_MEDGN</name>
<comment type="caution">
    <text evidence="1">The sequence shown here is derived from an EMBL/GenBank/DDBJ whole genome shotgun (WGS) entry which is preliminary data.</text>
</comment>
<dbReference type="AlphaFoldDB" id="A0A2N5P9D0"/>
<organism evidence="1 2">
    <name type="scientific">Mediterraneibacter gnavus</name>
    <name type="common">Ruminococcus gnavus</name>
    <dbReference type="NCBI Taxonomy" id="33038"/>
    <lineage>
        <taxon>Bacteria</taxon>
        <taxon>Bacillati</taxon>
        <taxon>Bacillota</taxon>
        <taxon>Clostridia</taxon>
        <taxon>Lachnospirales</taxon>
        <taxon>Lachnospiraceae</taxon>
        <taxon>Mediterraneibacter</taxon>
    </lineage>
</organism>
<sequence length="322" mass="39403">MTNGYFVIEEKGKIKKAVYLMSDSYLDNGYGEKIIRAFAEKQELKFMERIYQNLDLMDKKNIRFIKPEWYRKTVHSDKGDIFSEYAYVVRGEKLRAYHYGKLLFCLKREDAEIWLYLLKNMQQLIDHFLYSGELLEYQWKNYFSMFQFLQKKIEEGVGKQEFQQYMRREGLPLAFFRDEHLVDVWNRYDRPAYQKIWKRGNQEVLFIVARRERIWRAYIQGPYSRIAVFQKCSSEKKMCDVIRLELRKESLKFEQYAKITAYVSKITKELFRQKIKLEEIQRYLQEEQQKSPWYLCESDLSVTNIINHLKMVLRNEQDRHNR</sequence>
<dbReference type="EMBL" id="NIHT01000030">
    <property type="protein sequence ID" value="PLT71732.1"/>
    <property type="molecule type" value="Genomic_DNA"/>
</dbReference>
<evidence type="ECO:0000313" key="1">
    <source>
        <dbReference type="EMBL" id="PLT71732.1"/>
    </source>
</evidence>
<reference evidence="1 2" key="1">
    <citation type="journal article" date="2017" name="Genome Med.">
        <title>A novel Ruminococcus gnavus clade enriched in inflammatory bowel disease patients.</title>
        <authorList>
            <person name="Hall A.B."/>
            <person name="Yassour M."/>
            <person name="Sauk J."/>
            <person name="Garner A."/>
            <person name="Jiang X."/>
            <person name="Arthur T."/>
            <person name="Lagoudas G.K."/>
            <person name="Vatanen T."/>
            <person name="Fornelos N."/>
            <person name="Wilson R."/>
            <person name="Bertha M."/>
            <person name="Cohen M."/>
            <person name="Garber J."/>
            <person name="Khalili H."/>
            <person name="Gevers D."/>
            <person name="Ananthakrishnan A.N."/>
            <person name="Kugathasan S."/>
            <person name="Lander E.S."/>
            <person name="Blainey P."/>
            <person name="Vlamakis H."/>
            <person name="Xavier R.J."/>
            <person name="Huttenhower C."/>
        </authorList>
    </citation>
    <scope>NUCLEOTIDE SEQUENCE [LARGE SCALE GENOMIC DNA]</scope>
    <source>
        <strain evidence="1 2">RJX1125</strain>
    </source>
</reference>
<protein>
    <submittedName>
        <fullName evidence="1">Uncharacterized protein</fullName>
    </submittedName>
</protein>
<evidence type="ECO:0000313" key="2">
    <source>
        <dbReference type="Proteomes" id="UP000235093"/>
    </source>
</evidence>
<accession>A0A2N5P9D0</accession>
<dbReference type="RefSeq" id="WP_101884287.1">
    <property type="nucleotide sequence ID" value="NZ_CP176629.1"/>
</dbReference>
<proteinExistence type="predicted"/>
<gene>
    <name evidence="1" type="ORF">CDL23_14485</name>
</gene>
<dbReference type="Proteomes" id="UP000235093">
    <property type="component" value="Unassembled WGS sequence"/>
</dbReference>